<feature type="region of interest" description="Disordered" evidence="3">
    <location>
        <begin position="1"/>
        <end position="31"/>
    </location>
</feature>
<comment type="similarity">
    <text evidence="1 2">Belongs to the UPF0102 family.</text>
</comment>
<comment type="caution">
    <text evidence="4">The sequence shown here is derived from an EMBL/GenBank/DDBJ whole genome shotgun (WGS) entry which is preliminary data.</text>
</comment>
<proteinExistence type="inferred from homology"/>
<dbReference type="EMBL" id="PYAL01000003">
    <property type="protein sequence ID" value="RXN90335.1"/>
    <property type="molecule type" value="Genomic_DNA"/>
</dbReference>
<dbReference type="NCBIfam" id="TIGR00252">
    <property type="entry name" value="YraN family protein"/>
    <property type="match status" value="1"/>
</dbReference>
<dbReference type="Proteomes" id="UP000290849">
    <property type="component" value="Unassembled WGS sequence"/>
</dbReference>
<keyword evidence="5" id="KW-1185">Reference proteome</keyword>
<dbReference type="GO" id="GO:0003676">
    <property type="term" value="F:nucleic acid binding"/>
    <property type="evidence" value="ECO:0007669"/>
    <property type="project" value="InterPro"/>
</dbReference>
<evidence type="ECO:0000256" key="3">
    <source>
        <dbReference type="SAM" id="MobiDB-lite"/>
    </source>
</evidence>
<dbReference type="AlphaFoldDB" id="A0A4Q1HL39"/>
<reference evidence="4 5" key="1">
    <citation type="journal article" date="2017" name="Int. J. Syst. Evol. Microbiol.">
        <title>Achromobacter aloeverae sp. nov., isolated from the root of Aloe vera (L.) Burm.f.</title>
        <authorList>
            <person name="Kuncharoen N."/>
            <person name="Muramatsu Y."/>
            <person name="Shibata C."/>
            <person name="Kamakura Y."/>
            <person name="Nakagawa Y."/>
            <person name="Tanasupawat S."/>
        </authorList>
    </citation>
    <scope>NUCLEOTIDE SEQUENCE [LARGE SCALE GENOMIC DNA]</scope>
    <source>
        <strain evidence="4 5">AVA-1</strain>
    </source>
</reference>
<dbReference type="InterPro" id="IPR003509">
    <property type="entry name" value="UPF0102_YraN-like"/>
</dbReference>
<dbReference type="OrthoDB" id="9794876at2"/>
<dbReference type="PANTHER" id="PTHR34039">
    <property type="entry name" value="UPF0102 PROTEIN YRAN"/>
    <property type="match status" value="1"/>
</dbReference>
<dbReference type="NCBIfam" id="NF009150">
    <property type="entry name" value="PRK12497.1-3"/>
    <property type="match status" value="1"/>
</dbReference>
<dbReference type="RefSeq" id="WP_129150767.1">
    <property type="nucleotide sequence ID" value="NZ_PYAL01000003.1"/>
</dbReference>
<name>A0A4Q1HL39_9BURK</name>
<evidence type="ECO:0000256" key="2">
    <source>
        <dbReference type="HAMAP-Rule" id="MF_00048"/>
    </source>
</evidence>
<dbReference type="HAMAP" id="MF_00048">
    <property type="entry name" value="UPF0102"/>
    <property type="match status" value="1"/>
</dbReference>
<dbReference type="InterPro" id="IPR011335">
    <property type="entry name" value="Restrct_endonuc-II-like"/>
</dbReference>
<evidence type="ECO:0000256" key="1">
    <source>
        <dbReference type="ARBA" id="ARBA00006738"/>
    </source>
</evidence>
<dbReference type="SUPFAM" id="SSF52980">
    <property type="entry name" value="Restriction endonuclease-like"/>
    <property type="match status" value="1"/>
</dbReference>
<dbReference type="PANTHER" id="PTHR34039:SF1">
    <property type="entry name" value="UPF0102 PROTEIN YRAN"/>
    <property type="match status" value="1"/>
</dbReference>
<protein>
    <recommendedName>
        <fullName evidence="2">UPF0102 protein C7R54_12525</fullName>
    </recommendedName>
</protein>
<dbReference type="InterPro" id="IPR011856">
    <property type="entry name" value="tRNA_endonuc-like_dom_sf"/>
</dbReference>
<gene>
    <name evidence="4" type="ORF">C7R54_12525</name>
</gene>
<feature type="compositionally biased region" description="Basic residues" evidence="3">
    <location>
        <begin position="52"/>
        <end position="61"/>
    </location>
</feature>
<organism evidence="4 5">
    <name type="scientific">Achromobacter aloeverae</name>
    <dbReference type="NCBI Taxonomy" id="1750518"/>
    <lineage>
        <taxon>Bacteria</taxon>
        <taxon>Pseudomonadati</taxon>
        <taxon>Pseudomonadota</taxon>
        <taxon>Betaproteobacteria</taxon>
        <taxon>Burkholderiales</taxon>
        <taxon>Alcaligenaceae</taxon>
        <taxon>Achromobacter</taxon>
    </lineage>
</organism>
<evidence type="ECO:0000313" key="4">
    <source>
        <dbReference type="EMBL" id="RXN90335.1"/>
    </source>
</evidence>
<dbReference type="Gene3D" id="3.40.1350.10">
    <property type="match status" value="1"/>
</dbReference>
<feature type="region of interest" description="Disordered" evidence="3">
    <location>
        <begin position="52"/>
        <end position="90"/>
    </location>
</feature>
<dbReference type="Pfam" id="PF02021">
    <property type="entry name" value="UPF0102"/>
    <property type="match status" value="1"/>
</dbReference>
<sequence>MSNGQKTPPAPVPRPASARKRAAGPAAVPQPAPASDIAFELAHAAQRKACRLRRQRQRRRERQAALGGQAADQDRGPGRRSPSQRHGDRYEDRALAFLTKAGLRPLARNLRCGVGEIDLAMADGDTLVLVEVRARTHSGYGGAAASVDRPKRERLRRAAAQLLPVLARQHWNGALPPVRFDVVAYGPAGETWLRGAFSVEDWGL</sequence>
<evidence type="ECO:0000313" key="5">
    <source>
        <dbReference type="Proteomes" id="UP000290849"/>
    </source>
</evidence>
<accession>A0A4Q1HL39</accession>